<keyword evidence="2" id="KW-0560">Oxidoreductase</keyword>
<dbReference type="KEGG" id="clup:CLUP02_07481"/>
<dbReference type="Pfam" id="PF08240">
    <property type="entry name" value="ADH_N"/>
    <property type="match status" value="1"/>
</dbReference>
<organism evidence="4 5">
    <name type="scientific">Colletotrichum lupini</name>
    <dbReference type="NCBI Taxonomy" id="145971"/>
    <lineage>
        <taxon>Eukaryota</taxon>
        <taxon>Fungi</taxon>
        <taxon>Dikarya</taxon>
        <taxon>Ascomycota</taxon>
        <taxon>Pezizomycotina</taxon>
        <taxon>Sordariomycetes</taxon>
        <taxon>Hypocreomycetidae</taxon>
        <taxon>Glomerellales</taxon>
        <taxon>Glomerellaceae</taxon>
        <taxon>Colletotrichum</taxon>
        <taxon>Colletotrichum acutatum species complex</taxon>
    </lineage>
</organism>
<protein>
    <recommendedName>
        <fullName evidence="3">Enoyl reductase (ER) domain-containing protein</fullName>
    </recommendedName>
</protein>
<dbReference type="Pfam" id="PF00107">
    <property type="entry name" value="ADH_zinc_N"/>
    <property type="match status" value="1"/>
</dbReference>
<name>A0A9Q8WGP9_9PEZI</name>
<sequence length="418" mass="44868">MRDRAAGPSSRDMSIVDRTVAVVQKNRQLVVENVALPALQPHQVYVSVEWAAFNPTDRLAFDVDAFGDGAVLGCDFVGTVFQAHPNVSRLQVGDKIAALVWGGKFSHGSHRLCVTDLGLALIGEIKGVGAYSSYCIADERISFKVPKTVEGPKASAVPLSANTAYLALFSEDCLGLSRDVSTTKPPVLIWGGSSVVGYFAIQLAKLHGYPVVTTCSPHNFDYVKNAGATYVFDYNDADVVAKLQTAAPTLSHVFDTIGNASSSATAAAALNGRPGVLCTVRPGKANTEEVPSNIKVTDVFVFTAFPKAHTYRGLVHWPVSMPNHLLSAELYERLPSLLERNAIKPPPVKVLGRLSPQSINEAMELNRAGKISAEKLCFDISSAFSEQSVRLASTFSALSEPFPSQKPSRHPGQDVCRL</sequence>
<dbReference type="InterPro" id="IPR047122">
    <property type="entry name" value="Trans-enoyl_RdTase-like"/>
</dbReference>
<dbReference type="InterPro" id="IPR013154">
    <property type="entry name" value="ADH-like_N"/>
</dbReference>
<evidence type="ECO:0000256" key="1">
    <source>
        <dbReference type="ARBA" id="ARBA00008072"/>
    </source>
</evidence>
<dbReference type="CDD" id="cd08249">
    <property type="entry name" value="enoyl_reductase_like"/>
    <property type="match status" value="1"/>
</dbReference>
<evidence type="ECO:0000313" key="4">
    <source>
        <dbReference type="EMBL" id="UQC81995.1"/>
    </source>
</evidence>
<proteinExistence type="inferred from homology"/>
<evidence type="ECO:0000256" key="2">
    <source>
        <dbReference type="ARBA" id="ARBA00023002"/>
    </source>
</evidence>
<dbReference type="PANTHER" id="PTHR45348:SF2">
    <property type="entry name" value="ZINC-TYPE ALCOHOL DEHYDROGENASE-LIKE PROTEIN C2E1P3.01"/>
    <property type="match status" value="1"/>
</dbReference>
<comment type="similarity">
    <text evidence="1">Belongs to the zinc-containing alcohol dehydrogenase family.</text>
</comment>
<dbReference type="AlphaFoldDB" id="A0A9Q8WGP9"/>
<dbReference type="Gene3D" id="3.90.180.10">
    <property type="entry name" value="Medium-chain alcohol dehydrogenases, catalytic domain"/>
    <property type="match status" value="1"/>
</dbReference>
<dbReference type="InterPro" id="IPR011032">
    <property type="entry name" value="GroES-like_sf"/>
</dbReference>
<reference evidence="4" key="1">
    <citation type="journal article" date="2021" name="Mol. Plant Microbe Interact.">
        <title>Complete Genome Sequence of the Plant-Pathogenic Fungus Colletotrichum lupini.</title>
        <authorList>
            <person name="Baroncelli R."/>
            <person name="Pensec F."/>
            <person name="Da Lio D."/>
            <person name="Boufleur T."/>
            <person name="Vicente I."/>
            <person name="Sarrocco S."/>
            <person name="Picot A."/>
            <person name="Baraldi E."/>
            <person name="Sukno S."/>
            <person name="Thon M."/>
            <person name="Le Floch G."/>
        </authorList>
    </citation>
    <scope>NUCLEOTIDE SEQUENCE</scope>
    <source>
        <strain evidence="4">IMI 504893</strain>
    </source>
</reference>
<dbReference type="RefSeq" id="XP_049143618.1">
    <property type="nucleotide sequence ID" value="XM_049286475.1"/>
</dbReference>
<dbReference type="PANTHER" id="PTHR45348">
    <property type="entry name" value="HYPOTHETICAL OXIDOREDUCTASE (EUROFUNG)"/>
    <property type="match status" value="1"/>
</dbReference>
<evidence type="ECO:0000259" key="3">
    <source>
        <dbReference type="SMART" id="SM00829"/>
    </source>
</evidence>
<dbReference type="Gene3D" id="3.40.50.720">
    <property type="entry name" value="NAD(P)-binding Rossmann-like Domain"/>
    <property type="match status" value="1"/>
</dbReference>
<evidence type="ECO:0000313" key="5">
    <source>
        <dbReference type="Proteomes" id="UP000830671"/>
    </source>
</evidence>
<dbReference type="SUPFAM" id="SSF51735">
    <property type="entry name" value="NAD(P)-binding Rossmann-fold domains"/>
    <property type="match status" value="1"/>
</dbReference>
<dbReference type="EMBL" id="CP019476">
    <property type="protein sequence ID" value="UQC81995.1"/>
    <property type="molecule type" value="Genomic_DNA"/>
</dbReference>
<dbReference type="InterPro" id="IPR013149">
    <property type="entry name" value="ADH-like_C"/>
</dbReference>
<dbReference type="InterPro" id="IPR036291">
    <property type="entry name" value="NAD(P)-bd_dom_sf"/>
</dbReference>
<dbReference type="SUPFAM" id="SSF50129">
    <property type="entry name" value="GroES-like"/>
    <property type="match status" value="1"/>
</dbReference>
<keyword evidence="5" id="KW-1185">Reference proteome</keyword>
<dbReference type="Proteomes" id="UP000830671">
    <property type="component" value="Chromosome 4"/>
</dbReference>
<feature type="domain" description="Enoyl reductase (ER)" evidence="3">
    <location>
        <begin position="26"/>
        <end position="373"/>
    </location>
</feature>
<gene>
    <name evidence="4" type="ORF">CLUP02_07481</name>
</gene>
<dbReference type="GO" id="GO:0016651">
    <property type="term" value="F:oxidoreductase activity, acting on NAD(P)H"/>
    <property type="evidence" value="ECO:0007669"/>
    <property type="project" value="InterPro"/>
</dbReference>
<dbReference type="InterPro" id="IPR020843">
    <property type="entry name" value="ER"/>
</dbReference>
<dbReference type="SMART" id="SM00829">
    <property type="entry name" value="PKS_ER"/>
    <property type="match status" value="1"/>
</dbReference>
<accession>A0A9Q8WGP9</accession>
<dbReference type="GeneID" id="73341485"/>